<name>A0ABV1WGM0_9ACTN</name>
<dbReference type="InterPro" id="IPR045851">
    <property type="entry name" value="AMP-bd_C_sf"/>
</dbReference>
<organism evidence="3 4">
    <name type="scientific">Streptomyces carpinensis</name>
    <dbReference type="NCBI Taxonomy" id="66369"/>
    <lineage>
        <taxon>Bacteria</taxon>
        <taxon>Bacillati</taxon>
        <taxon>Actinomycetota</taxon>
        <taxon>Actinomycetes</taxon>
        <taxon>Kitasatosporales</taxon>
        <taxon>Streptomycetaceae</taxon>
        <taxon>Streptomyces</taxon>
    </lineage>
</organism>
<dbReference type="PANTHER" id="PTHR45527">
    <property type="entry name" value="NONRIBOSOMAL PEPTIDE SYNTHETASE"/>
    <property type="match status" value="1"/>
</dbReference>
<dbReference type="PANTHER" id="PTHR45527:SF1">
    <property type="entry name" value="FATTY ACID SYNTHASE"/>
    <property type="match status" value="1"/>
</dbReference>
<keyword evidence="4" id="KW-1185">Reference proteome</keyword>
<accession>A0ABV1WGM0</accession>
<dbReference type="SUPFAM" id="SSF56801">
    <property type="entry name" value="Acetyl-CoA synthetase-like"/>
    <property type="match status" value="1"/>
</dbReference>
<dbReference type="Gene3D" id="3.30.300.30">
    <property type="match status" value="1"/>
</dbReference>
<dbReference type="Proteomes" id="UP001458415">
    <property type="component" value="Unassembled WGS sequence"/>
</dbReference>
<evidence type="ECO:0000259" key="2">
    <source>
        <dbReference type="Pfam" id="PF13193"/>
    </source>
</evidence>
<reference evidence="3 4" key="1">
    <citation type="submission" date="2024-06" db="EMBL/GenBank/DDBJ databases">
        <title>The Natural Products Discovery Center: Release of the First 8490 Sequenced Strains for Exploring Actinobacteria Biosynthetic Diversity.</title>
        <authorList>
            <person name="Kalkreuter E."/>
            <person name="Kautsar S.A."/>
            <person name="Yang D."/>
            <person name="Bader C.D."/>
            <person name="Teijaro C.N."/>
            <person name="Fluegel L."/>
            <person name="Davis C.M."/>
            <person name="Simpson J.R."/>
            <person name="Lauterbach L."/>
            <person name="Steele A.D."/>
            <person name="Gui C."/>
            <person name="Meng S."/>
            <person name="Li G."/>
            <person name="Viehrig K."/>
            <person name="Ye F."/>
            <person name="Su P."/>
            <person name="Kiefer A.F."/>
            <person name="Nichols A."/>
            <person name="Cepeda A.J."/>
            <person name="Yan W."/>
            <person name="Fan B."/>
            <person name="Jiang Y."/>
            <person name="Adhikari A."/>
            <person name="Zheng C.-J."/>
            <person name="Schuster L."/>
            <person name="Cowan T.M."/>
            <person name="Smanski M.J."/>
            <person name="Chevrette M.G."/>
            <person name="De Carvalho L.P.S."/>
            <person name="Shen B."/>
        </authorList>
    </citation>
    <scope>NUCLEOTIDE SEQUENCE [LARGE SCALE GENOMIC DNA]</scope>
    <source>
        <strain evidence="3 4">NPDC000634</strain>
    </source>
</reference>
<comment type="caution">
    <text evidence="3">The sequence shown here is derived from an EMBL/GenBank/DDBJ whole genome shotgun (WGS) entry which is preliminary data.</text>
</comment>
<feature type="non-terminal residue" evidence="3">
    <location>
        <position position="160"/>
    </location>
</feature>
<feature type="region of interest" description="Disordered" evidence="1">
    <location>
        <begin position="90"/>
        <end position="124"/>
    </location>
</feature>
<dbReference type="InterPro" id="IPR025110">
    <property type="entry name" value="AMP-bd_C"/>
</dbReference>
<dbReference type="EMBL" id="JBEPCU010001337">
    <property type="protein sequence ID" value="MER6983339.1"/>
    <property type="molecule type" value="Genomic_DNA"/>
</dbReference>
<protein>
    <recommendedName>
        <fullName evidence="2">AMP-binding enzyme C-terminal domain-containing protein</fullName>
    </recommendedName>
</protein>
<feature type="domain" description="AMP-binding enzyme C-terminal" evidence="2">
    <location>
        <begin position="10"/>
        <end position="75"/>
    </location>
</feature>
<evidence type="ECO:0000256" key="1">
    <source>
        <dbReference type="SAM" id="MobiDB-lite"/>
    </source>
</evidence>
<proteinExistence type="predicted"/>
<evidence type="ECO:0000313" key="3">
    <source>
        <dbReference type="EMBL" id="MER6983339.1"/>
    </source>
</evidence>
<evidence type="ECO:0000313" key="4">
    <source>
        <dbReference type="Proteomes" id="UP001458415"/>
    </source>
</evidence>
<sequence>MSNRGELGEVRAALVSLPDVRDAAVHVTRQAPDSPRIVAHVVTRTQLADLRTALRSRLPSHLVPARLHRVPYIPLLPDGSTDRRALAALTSPEPDETTPAPVLPGPLERAAGEAGDDAAHEQPATVPVTPQQHALLLDALAHRGTGRYVEQLHWRWRGQV</sequence>
<dbReference type="Pfam" id="PF13193">
    <property type="entry name" value="AMP-binding_C"/>
    <property type="match status" value="1"/>
</dbReference>
<gene>
    <name evidence="3" type="ORF">ABT317_41895</name>
</gene>